<reference evidence="2 3" key="1">
    <citation type="journal article" date="2016" name="Genome Biol. Evol.">
        <title>Gene Family Evolution Reflects Adaptation to Soil Environmental Stressors in the Genome of the Collembolan Orchesella cincta.</title>
        <authorList>
            <person name="Faddeeva-Vakhrusheva A."/>
            <person name="Derks M.F."/>
            <person name="Anvar S.Y."/>
            <person name="Agamennone V."/>
            <person name="Suring W."/>
            <person name="Smit S."/>
            <person name="van Straalen N.M."/>
            <person name="Roelofs D."/>
        </authorList>
    </citation>
    <scope>NUCLEOTIDE SEQUENCE [LARGE SCALE GENOMIC DNA]</scope>
    <source>
        <tissue evidence="2">Mixed pool</tissue>
    </source>
</reference>
<proteinExistence type="predicted"/>
<protein>
    <submittedName>
        <fullName evidence="2">Uncharacterized protein</fullName>
    </submittedName>
</protein>
<feature type="transmembrane region" description="Helical" evidence="1">
    <location>
        <begin position="114"/>
        <end position="134"/>
    </location>
</feature>
<sequence length="162" mass="18899">MTSWTTVVRVLVVLSGVIAIIIETEAGRSKKTNVNLRPPRLRDYIQIRNEVIEKPWDKKKRLRTEVIAGGNKVVVQVPNPPIVLHHVLDYWPFHRVYVTSFLGIVNYIHKLLWLGYKVVWIFVDIAIILVRILLSVTQIGHLRHSYDELSKPHPFSTHDYDY</sequence>
<gene>
    <name evidence="2" type="ORF">Ocin01_02652</name>
</gene>
<keyword evidence="1" id="KW-0812">Transmembrane</keyword>
<dbReference type="EMBL" id="LJIJ01000057">
    <property type="protein sequence ID" value="ODN04001.1"/>
    <property type="molecule type" value="Genomic_DNA"/>
</dbReference>
<evidence type="ECO:0000313" key="2">
    <source>
        <dbReference type="EMBL" id="ODN04001.1"/>
    </source>
</evidence>
<keyword evidence="1" id="KW-1133">Transmembrane helix</keyword>
<dbReference type="AlphaFoldDB" id="A0A1D2NFH4"/>
<name>A0A1D2NFH4_ORCCI</name>
<organism evidence="2 3">
    <name type="scientific">Orchesella cincta</name>
    <name type="common">Springtail</name>
    <name type="synonym">Podura cincta</name>
    <dbReference type="NCBI Taxonomy" id="48709"/>
    <lineage>
        <taxon>Eukaryota</taxon>
        <taxon>Metazoa</taxon>
        <taxon>Ecdysozoa</taxon>
        <taxon>Arthropoda</taxon>
        <taxon>Hexapoda</taxon>
        <taxon>Collembola</taxon>
        <taxon>Entomobryomorpha</taxon>
        <taxon>Entomobryoidea</taxon>
        <taxon>Orchesellidae</taxon>
        <taxon>Orchesellinae</taxon>
        <taxon>Orchesella</taxon>
    </lineage>
</organism>
<evidence type="ECO:0000313" key="3">
    <source>
        <dbReference type="Proteomes" id="UP000094527"/>
    </source>
</evidence>
<feature type="transmembrane region" description="Helical" evidence="1">
    <location>
        <begin position="6"/>
        <end position="22"/>
    </location>
</feature>
<dbReference type="Proteomes" id="UP000094527">
    <property type="component" value="Unassembled WGS sequence"/>
</dbReference>
<evidence type="ECO:0000256" key="1">
    <source>
        <dbReference type="SAM" id="Phobius"/>
    </source>
</evidence>
<comment type="caution">
    <text evidence="2">The sequence shown here is derived from an EMBL/GenBank/DDBJ whole genome shotgun (WGS) entry which is preliminary data.</text>
</comment>
<keyword evidence="1" id="KW-0472">Membrane</keyword>
<accession>A0A1D2NFH4</accession>
<keyword evidence="3" id="KW-1185">Reference proteome</keyword>